<dbReference type="EMBL" id="CP053840">
    <property type="protein sequence ID" value="QKF67681.1"/>
    <property type="molecule type" value="Genomic_DNA"/>
</dbReference>
<organism evidence="1 2">
    <name type="scientific">Arcobacter venerupis</name>
    <dbReference type="NCBI Taxonomy" id="1054033"/>
    <lineage>
        <taxon>Bacteria</taxon>
        <taxon>Pseudomonadati</taxon>
        <taxon>Campylobacterota</taxon>
        <taxon>Epsilonproteobacteria</taxon>
        <taxon>Campylobacterales</taxon>
        <taxon>Arcobacteraceae</taxon>
        <taxon>Arcobacter</taxon>
    </lineage>
</organism>
<accession>A0AAE7B9M6</accession>
<gene>
    <name evidence="1" type="ORF">AVENP_2153</name>
</gene>
<reference evidence="1 2" key="1">
    <citation type="submission" date="2020-05" db="EMBL/GenBank/DDBJ databases">
        <title>Complete genome sequencing of Campylobacter and Arcobacter type strains.</title>
        <authorList>
            <person name="Miller W.G."/>
            <person name="Yee E."/>
        </authorList>
    </citation>
    <scope>NUCLEOTIDE SEQUENCE [LARGE SCALE GENOMIC DNA]</scope>
    <source>
        <strain evidence="1 2">LMG 26156</strain>
    </source>
</reference>
<sequence>MTQKEISNYLDIPFATLNDWKQENSNRFKLFDLLKNLDLKLVESILSKKNNHRIFHILNRNIDNSSKFSYDEIKKAFSNKNYHNATIREQTIYSKFFKEIEPSELDDFVKTFNVSKRDIKNLYISSSFRNINGIAIKWDRRFRLKHISTNIENKKVIPSSLQKILNKKNLSHV</sequence>
<protein>
    <submittedName>
        <fullName evidence="1">Uncharacterized protein</fullName>
    </submittedName>
</protein>
<keyword evidence="2" id="KW-1185">Reference proteome</keyword>
<dbReference type="AlphaFoldDB" id="A0AAE7B9M6"/>
<dbReference type="Proteomes" id="UP000503482">
    <property type="component" value="Chromosome"/>
</dbReference>
<evidence type="ECO:0000313" key="1">
    <source>
        <dbReference type="EMBL" id="QKF67681.1"/>
    </source>
</evidence>
<evidence type="ECO:0000313" key="2">
    <source>
        <dbReference type="Proteomes" id="UP000503482"/>
    </source>
</evidence>
<proteinExistence type="predicted"/>
<dbReference type="KEGG" id="avp:AVENP_2153"/>
<dbReference type="RefSeq" id="WP_128359414.1">
    <property type="nucleotide sequence ID" value="NZ_CP053840.1"/>
</dbReference>
<name>A0AAE7B9M6_9BACT</name>